<feature type="region of interest" description="Disordered" evidence="3">
    <location>
        <begin position="200"/>
        <end position="264"/>
    </location>
</feature>
<dbReference type="InterPro" id="IPR035920">
    <property type="entry name" value="YhbY-like_sf"/>
</dbReference>
<feature type="compositionally biased region" description="Polar residues" evidence="3">
    <location>
        <begin position="200"/>
        <end position="211"/>
    </location>
</feature>
<dbReference type="OrthoDB" id="551389at2759"/>
<evidence type="ECO:0000313" key="5">
    <source>
        <dbReference type="EMBL" id="GIL86623.1"/>
    </source>
</evidence>
<name>A0A8J4FS32_9CHLO</name>
<dbReference type="PROSITE" id="PS51295">
    <property type="entry name" value="CRM"/>
    <property type="match status" value="1"/>
</dbReference>
<dbReference type="Pfam" id="PF01985">
    <property type="entry name" value="CRS1_YhbY"/>
    <property type="match status" value="1"/>
</dbReference>
<feature type="domain" description="CRM" evidence="4">
    <location>
        <begin position="284"/>
        <end position="385"/>
    </location>
</feature>
<sequence length="570" mass="60730">MMPVRARWLYAPGRTWNIGMEVLDGPNLRFIADSLRTIRCAADVLLDASESTSNRGWSQPSASCSDHGWCNDERDMPRPGRAERPCTPSCSCTAYARPAAANDLTPTHVSRPACDTALEIFLPFNRGGPSVVHAVRLPLPPANTVCLHPLTTRHERNLRRHQAIGTLDCPKHLSGICLSLSGSTITPRGSSALRAVYGFSSSTRGGQSPAGNSPRPAPASAIASEGETRMQTAASAATTAAAGAPPRQERVPPSQLPAAPQAGAEAAGPLERIPILPPRQRHQPPLSRDVSKYLWRNAEELAAAGKLLRLQVGKAGATRALMARMGHLLEHHQLIRVSLLQNCPLDVRFVAWLAENALDCVCIKVKGRTATLFRQKGLPRPPASFPTDSSEQQHHHPAAAAVRGGSSLQIPDDAQEAAPGPTLPPPPLPLAAVPIKSGVPATLPGMDAADAQQLPSSQPPRCQELPNVAQLVRASREGESESGNAGLHLTGHTGIPYEGRPDADSVKQRQAQDQVHVQGLTTDMSAGVDGGAGVEADAVVGSYRAALAARFRQWWATRDTRRLRLGVRRP</sequence>
<dbReference type="GO" id="GO:0003723">
    <property type="term" value="F:RNA binding"/>
    <property type="evidence" value="ECO:0007669"/>
    <property type="project" value="UniProtKB-UniRule"/>
</dbReference>
<dbReference type="EMBL" id="BNCQ01000024">
    <property type="protein sequence ID" value="GIM07398.1"/>
    <property type="molecule type" value="Genomic_DNA"/>
</dbReference>
<evidence type="ECO:0000256" key="1">
    <source>
        <dbReference type="ARBA" id="ARBA00022884"/>
    </source>
</evidence>
<dbReference type="Gene3D" id="3.30.110.60">
    <property type="entry name" value="YhbY-like"/>
    <property type="match status" value="1"/>
</dbReference>
<evidence type="ECO:0000256" key="3">
    <source>
        <dbReference type="SAM" id="MobiDB-lite"/>
    </source>
</evidence>
<accession>A0A8J4FS32</accession>
<feature type="region of interest" description="Disordered" evidence="3">
    <location>
        <begin position="376"/>
        <end position="463"/>
    </location>
</feature>
<evidence type="ECO:0000256" key="2">
    <source>
        <dbReference type="PROSITE-ProRule" id="PRU00626"/>
    </source>
</evidence>
<dbReference type="AlphaFoldDB" id="A0A8J4FS32"/>
<keyword evidence="1 2" id="KW-0694">RNA-binding</keyword>
<dbReference type="InterPro" id="IPR001890">
    <property type="entry name" value="RNA-binding_CRM"/>
</dbReference>
<evidence type="ECO:0000313" key="6">
    <source>
        <dbReference type="EMBL" id="GIM07398.1"/>
    </source>
</evidence>
<evidence type="ECO:0000313" key="7">
    <source>
        <dbReference type="Proteomes" id="UP000747110"/>
    </source>
</evidence>
<dbReference type="SMART" id="SM01103">
    <property type="entry name" value="CRS1_YhbY"/>
    <property type="match status" value="1"/>
</dbReference>
<evidence type="ECO:0000259" key="4">
    <source>
        <dbReference type="PROSITE" id="PS51295"/>
    </source>
</evidence>
<keyword evidence="7" id="KW-1185">Reference proteome</keyword>
<gene>
    <name evidence="5" type="ORF">Vretifemale_14901</name>
    <name evidence="6" type="ORF">Vretimale_11496</name>
</gene>
<organism evidence="5 7">
    <name type="scientific">Volvox reticuliferus</name>
    <dbReference type="NCBI Taxonomy" id="1737510"/>
    <lineage>
        <taxon>Eukaryota</taxon>
        <taxon>Viridiplantae</taxon>
        <taxon>Chlorophyta</taxon>
        <taxon>core chlorophytes</taxon>
        <taxon>Chlorophyceae</taxon>
        <taxon>CS clade</taxon>
        <taxon>Chlamydomonadales</taxon>
        <taxon>Volvocaceae</taxon>
        <taxon>Volvox</taxon>
    </lineage>
</organism>
<dbReference type="Proteomes" id="UP000747110">
    <property type="component" value="Unassembled WGS sequence"/>
</dbReference>
<dbReference type="Proteomes" id="UP000722791">
    <property type="component" value="Unassembled WGS sequence"/>
</dbReference>
<dbReference type="EMBL" id="BNCP01000036">
    <property type="protein sequence ID" value="GIL86623.1"/>
    <property type="molecule type" value="Genomic_DNA"/>
</dbReference>
<feature type="compositionally biased region" description="Low complexity" evidence="3">
    <location>
        <begin position="232"/>
        <end position="244"/>
    </location>
</feature>
<protein>
    <recommendedName>
        <fullName evidence="4">CRM domain-containing protein</fullName>
    </recommendedName>
</protein>
<proteinExistence type="predicted"/>
<reference evidence="5" key="1">
    <citation type="journal article" date="2021" name="Proc. Natl. Acad. Sci. U.S.A.">
        <title>Three genomes in the algal genus Volvox reveal the fate of a haploid sex-determining region after a transition to homothallism.</title>
        <authorList>
            <person name="Yamamoto K."/>
            <person name="Hamaji T."/>
            <person name="Kawai-Toyooka H."/>
            <person name="Matsuzaki R."/>
            <person name="Takahashi F."/>
            <person name="Nishimura Y."/>
            <person name="Kawachi M."/>
            <person name="Noguchi H."/>
            <person name="Minakuchi Y."/>
            <person name="Umen J.G."/>
            <person name="Toyoda A."/>
            <person name="Nozaki H."/>
        </authorList>
    </citation>
    <scope>NUCLEOTIDE SEQUENCE</scope>
    <source>
        <strain evidence="6">NIES-3785</strain>
        <strain evidence="5">NIES-3786</strain>
    </source>
</reference>
<comment type="caution">
    <text evidence="5">The sequence shown here is derived from an EMBL/GenBank/DDBJ whole genome shotgun (WGS) entry which is preliminary data.</text>
</comment>
<dbReference type="SUPFAM" id="SSF75471">
    <property type="entry name" value="YhbY-like"/>
    <property type="match status" value="1"/>
</dbReference>